<reference evidence="2" key="1">
    <citation type="journal article" date="2020" name="Stud. Mycol.">
        <title>101 Dothideomycetes genomes: a test case for predicting lifestyles and emergence of pathogens.</title>
        <authorList>
            <person name="Haridas S."/>
            <person name="Albert R."/>
            <person name="Binder M."/>
            <person name="Bloem J."/>
            <person name="Labutti K."/>
            <person name="Salamov A."/>
            <person name="Andreopoulos B."/>
            <person name="Baker S."/>
            <person name="Barry K."/>
            <person name="Bills G."/>
            <person name="Bluhm B."/>
            <person name="Cannon C."/>
            <person name="Castanera R."/>
            <person name="Culley D."/>
            <person name="Daum C."/>
            <person name="Ezra D."/>
            <person name="Gonzalez J."/>
            <person name="Henrissat B."/>
            <person name="Kuo A."/>
            <person name="Liang C."/>
            <person name="Lipzen A."/>
            <person name="Lutzoni F."/>
            <person name="Magnuson J."/>
            <person name="Mondo S."/>
            <person name="Nolan M."/>
            <person name="Ohm R."/>
            <person name="Pangilinan J."/>
            <person name="Park H.-J."/>
            <person name="Ramirez L."/>
            <person name="Alfaro M."/>
            <person name="Sun H."/>
            <person name="Tritt A."/>
            <person name="Yoshinaga Y."/>
            <person name="Zwiers L.-H."/>
            <person name="Turgeon B."/>
            <person name="Goodwin S."/>
            <person name="Spatafora J."/>
            <person name="Crous P."/>
            <person name="Grigoriev I."/>
        </authorList>
    </citation>
    <scope>NUCLEOTIDE SEQUENCE</scope>
    <source>
        <strain evidence="2">ATCC 16933</strain>
    </source>
</reference>
<evidence type="ECO:0000313" key="2">
    <source>
        <dbReference type="EMBL" id="KAF2462078.1"/>
    </source>
</evidence>
<gene>
    <name evidence="2" type="ORF">BDY21DRAFT_418055</name>
</gene>
<dbReference type="AlphaFoldDB" id="A0A6A6PDM7"/>
<feature type="region of interest" description="Disordered" evidence="1">
    <location>
        <begin position="1"/>
        <end position="20"/>
    </location>
</feature>
<proteinExistence type="predicted"/>
<feature type="compositionally biased region" description="Polar residues" evidence="1">
    <location>
        <begin position="1"/>
        <end position="10"/>
    </location>
</feature>
<name>A0A6A6PDM7_9PEZI</name>
<sequence length="172" mass="19460">MASTSQSSENHGVDGGFTGPMLQRLDEMKCKVPRFQERPTDSKAAYEKLKELYPNHRFKCDPNDVEPGDCTACIRRSLGAYKGRFTPAKVAFLRERKGRCVVETTDALYEAFDGAPTRWQYVRDKYLELYPRDEIMCDSDDPFAPTCEVCKLGMPDPPEEMPKGPIAIRLPG</sequence>
<protein>
    <submittedName>
        <fullName evidence="2">Uncharacterized protein</fullName>
    </submittedName>
</protein>
<accession>A0A6A6PDM7</accession>
<dbReference type="Proteomes" id="UP000799766">
    <property type="component" value="Unassembled WGS sequence"/>
</dbReference>
<evidence type="ECO:0000313" key="3">
    <source>
        <dbReference type="Proteomes" id="UP000799766"/>
    </source>
</evidence>
<keyword evidence="3" id="KW-1185">Reference proteome</keyword>
<dbReference type="EMBL" id="MU001670">
    <property type="protein sequence ID" value="KAF2462078.1"/>
    <property type="molecule type" value="Genomic_DNA"/>
</dbReference>
<evidence type="ECO:0000256" key="1">
    <source>
        <dbReference type="SAM" id="MobiDB-lite"/>
    </source>
</evidence>
<organism evidence="2 3">
    <name type="scientific">Lineolata rhizophorae</name>
    <dbReference type="NCBI Taxonomy" id="578093"/>
    <lineage>
        <taxon>Eukaryota</taxon>
        <taxon>Fungi</taxon>
        <taxon>Dikarya</taxon>
        <taxon>Ascomycota</taxon>
        <taxon>Pezizomycotina</taxon>
        <taxon>Dothideomycetes</taxon>
        <taxon>Dothideomycetes incertae sedis</taxon>
        <taxon>Lineolatales</taxon>
        <taxon>Lineolataceae</taxon>
        <taxon>Lineolata</taxon>
    </lineage>
</organism>